<dbReference type="SFLD" id="SFLDG01129">
    <property type="entry name" value="C1.5:_HAD__Beta-PGM__Phosphata"/>
    <property type="match status" value="1"/>
</dbReference>
<dbReference type="NCBIfam" id="TIGR02252">
    <property type="entry name" value="DREG-2"/>
    <property type="match status" value="1"/>
</dbReference>
<dbReference type="PANTHER" id="PTHR46191:SF2">
    <property type="entry name" value="HALOACID DEHALOGENASE-LIKE HYDROLASE DOMAIN-CONTAINING PROTEIN 3"/>
    <property type="match status" value="1"/>
</dbReference>
<dbReference type="EMBL" id="SWLE01000018">
    <property type="protein sequence ID" value="TNM88816.1"/>
    <property type="molecule type" value="Genomic_DNA"/>
</dbReference>
<dbReference type="InterPro" id="IPR011949">
    <property type="entry name" value="HAD-SF_hydro_IA_REG-2-like"/>
</dbReference>
<evidence type="ECO:0000313" key="4">
    <source>
        <dbReference type="Proteomes" id="UP000516260"/>
    </source>
</evidence>
<dbReference type="InterPro" id="IPR044924">
    <property type="entry name" value="HAD-SF_hydro_IA_REG-2-like_cap"/>
</dbReference>
<keyword evidence="4" id="KW-1185">Reference proteome</keyword>
<dbReference type="InterPro" id="IPR036412">
    <property type="entry name" value="HAD-like_sf"/>
</dbReference>
<name>A0A4Z2BBH1_9TELE</name>
<dbReference type="CDD" id="cd16415">
    <property type="entry name" value="HAD_dREG-2_like"/>
    <property type="match status" value="1"/>
</dbReference>
<dbReference type="SUPFAM" id="SSF56784">
    <property type="entry name" value="HAD-like"/>
    <property type="match status" value="1"/>
</dbReference>
<accession>A0A4Z2BBH1</accession>
<proteinExistence type="inferred from homology"/>
<reference evidence="3 4" key="1">
    <citation type="submission" date="2019-04" db="EMBL/GenBank/DDBJ databases">
        <title>The sequence and de novo assembly of Takifugu bimaculatus genome using PacBio and Hi-C technologies.</title>
        <authorList>
            <person name="Xu P."/>
            <person name="Liu B."/>
            <person name="Zhou Z."/>
        </authorList>
    </citation>
    <scope>NUCLEOTIDE SEQUENCE [LARGE SCALE GENOMIC DNA]</scope>
    <source>
        <strain evidence="3">TB-2018</strain>
        <tissue evidence="3">Muscle</tissue>
    </source>
</reference>
<dbReference type="Proteomes" id="UP000516260">
    <property type="component" value="Chromosome 5"/>
</dbReference>
<evidence type="ECO:0000256" key="1">
    <source>
        <dbReference type="ARBA" id="ARBA00007958"/>
    </source>
</evidence>
<comment type="similarity">
    <text evidence="1">Belongs to the HAD-like hydrolase superfamily.</text>
</comment>
<organism evidence="3 4">
    <name type="scientific">Takifugu bimaculatus</name>
    <dbReference type="NCBI Taxonomy" id="433685"/>
    <lineage>
        <taxon>Eukaryota</taxon>
        <taxon>Metazoa</taxon>
        <taxon>Chordata</taxon>
        <taxon>Craniata</taxon>
        <taxon>Vertebrata</taxon>
        <taxon>Euteleostomi</taxon>
        <taxon>Actinopterygii</taxon>
        <taxon>Neopterygii</taxon>
        <taxon>Teleostei</taxon>
        <taxon>Neoteleostei</taxon>
        <taxon>Acanthomorphata</taxon>
        <taxon>Eupercaria</taxon>
        <taxon>Tetraodontiformes</taxon>
        <taxon>Tetradontoidea</taxon>
        <taxon>Tetraodontidae</taxon>
        <taxon>Takifugu</taxon>
    </lineage>
</organism>
<dbReference type="InterPro" id="IPR006439">
    <property type="entry name" value="HAD-SF_hydro_IA"/>
</dbReference>
<dbReference type="PRINTS" id="PR00413">
    <property type="entry name" value="HADHALOGNASE"/>
</dbReference>
<dbReference type="Gene3D" id="1.10.150.720">
    <property type="entry name" value="Haloacid dehalogenase-like hydrolase"/>
    <property type="match status" value="1"/>
</dbReference>
<dbReference type="GO" id="GO:0005634">
    <property type="term" value="C:nucleus"/>
    <property type="evidence" value="ECO:0007669"/>
    <property type="project" value="TreeGrafter"/>
</dbReference>
<dbReference type="AlphaFoldDB" id="A0A4Z2BBH1"/>
<dbReference type="Pfam" id="PF00702">
    <property type="entry name" value="Hydrolase"/>
    <property type="match status" value="1"/>
</dbReference>
<protein>
    <recommendedName>
        <fullName evidence="2">Haloacid dehalogenase-like hydrolase domain-containing protein 3</fullName>
    </recommendedName>
</protein>
<dbReference type="Gene3D" id="3.40.50.1000">
    <property type="entry name" value="HAD superfamily/HAD-like"/>
    <property type="match status" value="1"/>
</dbReference>
<sequence length="260" mass="29251">MESPFLTWTCPGSLVSLAVMRAAVRWVLWDVKDTLLRVRTSIGEQYCQEAERMGLKLSPPEVQLAFQQSYRHYSNTYPNYGVSQGMNGRSWWIGLVRDTFSRCRVEDPLLIDTMAQNLYHNFCSAGTWEVFPDSQKALERCASSGLNLAVVSNFDIRLEEILRVCGLLSHFSFLITSEEAGVAKPSPAIFHQALRRCGVPAANVAHVGDHYVNDYLASRSVGIHGVLLDRLDKGAQLDVPRQHRICSLDELPAKLQEHMD</sequence>
<gene>
    <name evidence="3" type="ORF">fugu_005070</name>
</gene>
<evidence type="ECO:0000256" key="2">
    <source>
        <dbReference type="ARBA" id="ARBA00015556"/>
    </source>
</evidence>
<dbReference type="PANTHER" id="PTHR46191">
    <property type="match status" value="1"/>
</dbReference>
<evidence type="ECO:0000313" key="3">
    <source>
        <dbReference type="EMBL" id="TNM88816.1"/>
    </source>
</evidence>
<dbReference type="NCBIfam" id="TIGR01549">
    <property type="entry name" value="HAD-SF-IA-v1"/>
    <property type="match status" value="1"/>
</dbReference>
<dbReference type="InterPro" id="IPR051828">
    <property type="entry name" value="HAD-like_hydrolase_domain"/>
</dbReference>
<comment type="caution">
    <text evidence="3">The sequence shown here is derived from an EMBL/GenBank/DDBJ whole genome shotgun (WGS) entry which is preliminary data.</text>
</comment>
<dbReference type="InterPro" id="IPR023214">
    <property type="entry name" value="HAD_sf"/>
</dbReference>
<dbReference type="SFLD" id="SFLDS00003">
    <property type="entry name" value="Haloacid_Dehalogenase"/>
    <property type="match status" value="1"/>
</dbReference>